<evidence type="ECO:0000259" key="1">
    <source>
        <dbReference type="Pfam" id="PF07171"/>
    </source>
</evidence>
<dbReference type="AlphaFoldDB" id="A0A9W9V8J1"/>
<dbReference type="PIRSF" id="PIRSF012702">
    <property type="entry name" value="UCP012702"/>
    <property type="match status" value="1"/>
</dbReference>
<dbReference type="InterPro" id="IPR015995">
    <property type="entry name" value="MlrC_N"/>
</dbReference>
<dbReference type="Proteomes" id="UP001147782">
    <property type="component" value="Unassembled WGS sequence"/>
</dbReference>
<dbReference type="Pfam" id="PF07364">
    <property type="entry name" value="DUF1485"/>
    <property type="match status" value="1"/>
</dbReference>
<feature type="domain" description="Microcystin LR degradation protein MlrC N-terminal" evidence="2">
    <location>
        <begin position="7"/>
        <end position="293"/>
    </location>
</feature>
<evidence type="ECO:0000313" key="3">
    <source>
        <dbReference type="EMBL" id="KAJ5371529.1"/>
    </source>
</evidence>
<sequence length="505" mass="55329">MQKHPVIAIAGLACETSTFSPARTLAAAFHPRRGREIIEKYAFLSPGMPLGDSASWKGALIGHALPGGIVTRAAFEELANEILTRLGQICESSPVDGLWFDIHGAMCVEGLEDVEAELLRRIRLVVGSNVIVSASMDLHGNVSQQLAYQTDLITCYRMAPHEDEMDTKERACRNLVDILTSRADARSRPLKAWCKIPILLPGEQTSTRVEPAKGLYALVPGVEAIPGVIDAAVWVGYAWADEPRNHAVVMVTGWDAEIVTENAQRLAMHFWDSREAFHFVAPTGSLAECIHVALESDRRPFYISDSGDNPTAGGAGDVTWSLARVLARPEFQKADGPVVVYASIPGQQAADTIVRAGVGAIVTVVAGAEVDNIHQGPIAMTGRVHAIKHGDRDAIIECVLQVGSVFVIITKLRKPYHHESDFTELKLEPRTADIVMVKIGYLEPELYEMAADWRLALTPGGVDQDLKRLGHCRIHRPMWPFDESFNEPPDLRPRLIPSSNEPFVE</sequence>
<dbReference type="InterPro" id="IPR009197">
    <property type="entry name" value="MlrC"/>
</dbReference>
<dbReference type="GeneID" id="81439729"/>
<feature type="domain" description="Microcystin LR degradation protein MlrC C-terminal" evidence="1">
    <location>
        <begin position="303"/>
        <end position="472"/>
    </location>
</feature>
<gene>
    <name evidence="3" type="ORF">N7496_007621</name>
</gene>
<keyword evidence="4" id="KW-1185">Reference proteome</keyword>
<comment type="caution">
    <text evidence="3">The sequence shown here is derived from an EMBL/GenBank/DDBJ whole genome shotgun (WGS) entry which is preliminary data.</text>
</comment>
<evidence type="ECO:0000259" key="2">
    <source>
        <dbReference type="Pfam" id="PF07364"/>
    </source>
</evidence>
<accession>A0A9W9V8J1</accession>
<dbReference type="OrthoDB" id="4131805at2759"/>
<dbReference type="RefSeq" id="XP_056555963.1">
    <property type="nucleotide sequence ID" value="XM_056700550.1"/>
</dbReference>
<protein>
    <submittedName>
        <fullName evidence="3">Uncharacterized protein</fullName>
    </submittedName>
</protein>
<reference evidence="3" key="1">
    <citation type="submission" date="2022-11" db="EMBL/GenBank/DDBJ databases">
        <authorList>
            <person name="Petersen C."/>
        </authorList>
    </citation>
    <scope>NUCLEOTIDE SEQUENCE</scope>
    <source>
        <strain evidence="3">IBT 29864</strain>
    </source>
</reference>
<reference evidence="3" key="2">
    <citation type="journal article" date="2023" name="IMA Fungus">
        <title>Comparative genomic study of the Penicillium genus elucidates a diverse pangenome and 15 lateral gene transfer events.</title>
        <authorList>
            <person name="Petersen C."/>
            <person name="Sorensen T."/>
            <person name="Nielsen M.R."/>
            <person name="Sondergaard T.E."/>
            <person name="Sorensen J.L."/>
            <person name="Fitzpatrick D.A."/>
            <person name="Frisvad J.C."/>
            <person name="Nielsen K.L."/>
        </authorList>
    </citation>
    <scope>NUCLEOTIDE SEQUENCE</scope>
    <source>
        <strain evidence="3">IBT 29864</strain>
    </source>
</reference>
<name>A0A9W9V8J1_9EURO</name>
<dbReference type="Pfam" id="PF07171">
    <property type="entry name" value="MlrC_C"/>
    <property type="match status" value="1"/>
</dbReference>
<evidence type="ECO:0000313" key="4">
    <source>
        <dbReference type="Proteomes" id="UP001147782"/>
    </source>
</evidence>
<organism evidence="3 4">
    <name type="scientific">Penicillium cataractarum</name>
    <dbReference type="NCBI Taxonomy" id="2100454"/>
    <lineage>
        <taxon>Eukaryota</taxon>
        <taxon>Fungi</taxon>
        <taxon>Dikarya</taxon>
        <taxon>Ascomycota</taxon>
        <taxon>Pezizomycotina</taxon>
        <taxon>Eurotiomycetes</taxon>
        <taxon>Eurotiomycetidae</taxon>
        <taxon>Eurotiales</taxon>
        <taxon>Aspergillaceae</taxon>
        <taxon>Penicillium</taxon>
    </lineage>
</organism>
<proteinExistence type="predicted"/>
<dbReference type="InterPro" id="IPR010799">
    <property type="entry name" value="MlrC_C"/>
</dbReference>
<dbReference type="EMBL" id="JAPZBS010000005">
    <property type="protein sequence ID" value="KAJ5371529.1"/>
    <property type="molecule type" value="Genomic_DNA"/>
</dbReference>